<protein>
    <recommendedName>
        <fullName evidence="6">Nucleoside phosphorylase domain-containing protein</fullName>
    </recommendedName>
</protein>
<name>A0ABS5YXU5_9ACTN</name>
<evidence type="ECO:0000313" key="4">
    <source>
        <dbReference type="EMBL" id="MBU2668260.1"/>
    </source>
</evidence>
<sequence length="692" mass="76644">MTIGIIAALAIEGAAMRTLIARLQPVHVSRDSHVYRVGYLDSANPGRPHRAVLATLPDDNTRNAAATCADMIRSFDHLRCVIMVGIAGGVPAPRRPQQHVRLGDLIIASGGIFDYGHIRQGPNSAEQRRPVGGMSPDLRTAAQQIEEDQLVGTTLDWARLLTPPDEVPVAVFSRPAETTDRLHRGQRVIPHPDRDVSGHPEGFPKVHFGTVASGDVLMRSAQQRDQLVDRLDVLAFEMETAGVAAAAAARGIGWFVVRGIADYSDEHKNDVWHSYGSFVAAGGVRGLLERCQPFLVPSRQKPGGAQALLPDQEMDRLGDYLTQAQDVDGEAAWSAAVGDLLSPPDGRISLSGMAEQLSGQNAGPDRIPPLLAFVEQVAGRCGSRLAGQLRAWSDRVARQALDLDDRILTYRQSVELSLRRDTLDRPPIRPCLLIQIERDGIESDSCEVRYWIQRRASSWSPEPSDPQQTTFRELERVLETMIREAATTWRDLDGPAEIEFILPLSLLNRAVEWWHTELDAAAPIPLCLDYRVVVRSLERMQQAHRRPFWNHRWRSLWAPPAGHRVHWGRSAQDDHHLGPWAHRLRADQEITSVVLGGSPEGGSGRDELLTALDAGIPVILWDHRPGATAPEMLDLLHGITDGTPQELVDRIHDLRKNAGLLEPGDQERHLGRHLALLWDDPDRNVYDMGAQP</sequence>
<organism evidence="4 5">
    <name type="scientific">Paractinoplanes bogorensis</name>
    <dbReference type="NCBI Taxonomy" id="1610840"/>
    <lineage>
        <taxon>Bacteria</taxon>
        <taxon>Bacillati</taxon>
        <taxon>Actinomycetota</taxon>
        <taxon>Actinomycetes</taxon>
        <taxon>Micromonosporales</taxon>
        <taxon>Micromonosporaceae</taxon>
        <taxon>Paractinoplanes</taxon>
    </lineage>
</organism>
<feature type="domain" description="Nucleoside phosphorylase" evidence="1">
    <location>
        <begin position="59"/>
        <end position="267"/>
    </location>
</feature>
<dbReference type="InterPro" id="IPR053137">
    <property type="entry name" value="NLR-like"/>
</dbReference>
<dbReference type="InterPro" id="IPR000845">
    <property type="entry name" value="Nucleoside_phosphorylase_d"/>
</dbReference>
<dbReference type="Proteomes" id="UP001519654">
    <property type="component" value="Unassembled WGS sequence"/>
</dbReference>
<keyword evidence="5" id="KW-1185">Reference proteome</keyword>
<dbReference type="Pfam" id="PF01048">
    <property type="entry name" value="PNP_UDP_1"/>
    <property type="match status" value="1"/>
</dbReference>
<dbReference type="InterPro" id="IPR035994">
    <property type="entry name" value="Nucleoside_phosphorylase_sf"/>
</dbReference>
<evidence type="ECO:0000313" key="5">
    <source>
        <dbReference type="Proteomes" id="UP001519654"/>
    </source>
</evidence>
<dbReference type="PANTHER" id="PTHR46082">
    <property type="entry name" value="ATP/GTP-BINDING PROTEIN-RELATED"/>
    <property type="match status" value="1"/>
</dbReference>
<dbReference type="EMBL" id="JAHKKG010000011">
    <property type="protein sequence ID" value="MBU2668260.1"/>
    <property type="molecule type" value="Genomic_DNA"/>
</dbReference>
<evidence type="ECO:0008006" key="6">
    <source>
        <dbReference type="Google" id="ProtNLM"/>
    </source>
</evidence>
<feature type="domain" description="vWA-MoxR associated protein middle region 0" evidence="2">
    <location>
        <begin position="309"/>
        <end position="408"/>
    </location>
</feature>
<evidence type="ECO:0000259" key="3">
    <source>
        <dbReference type="Pfam" id="PF20028"/>
    </source>
</evidence>
<dbReference type="InterPro" id="IPR045555">
    <property type="entry name" value="VMAP-M0"/>
</dbReference>
<reference evidence="4 5" key="1">
    <citation type="submission" date="2021-06" db="EMBL/GenBank/DDBJ databases">
        <title>Actinoplanes lichenicola sp. nov., and Actinoplanes ovalisporus sp. nov., isolated from lichen in Thailand.</title>
        <authorList>
            <person name="Saeng-In P."/>
            <person name="Kanchanasin P."/>
            <person name="Yuki M."/>
            <person name="Kudo T."/>
            <person name="Ohkuma M."/>
            <person name="Phongsopitanun W."/>
            <person name="Tanasupawat S."/>
        </authorList>
    </citation>
    <scope>NUCLEOTIDE SEQUENCE [LARGE SCALE GENOMIC DNA]</scope>
    <source>
        <strain evidence="4 5">NBRC 110975</strain>
    </source>
</reference>
<accession>A0ABS5YXU5</accession>
<evidence type="ECO:0000259" key="1">
    <source>
        <dbReference type="Pfam" id="PF01048"/>
    </source>
</evidence>
<dbReference type="RefSeq" id="WP_215792527.1">
    <property type="nucleotide sequence ID" value="NZ_JAHKKG010000011.1"/>
</dbReference>
<evidence type="ECO:0000259" key="2">
    <source>
        <dbReference type="Pfam" id="PF19916"/>
    </source>
</evidence>
<dbReference type="Gene3D" id="3.40.50.1580">
    <property type="entry name" value="Nucleoside phosphorylase domain"/>
    <property type="match status" value="1"/>
</dbReference>
<dbReference type="Pfam" id="PF20028">
    <property type="entry name" value="VMAP-C"/>
    <property type="match status" value="1"/>
</dbReference>
<gene>
    <name evidence="4" type="ORF">KOI35_32585</name>
</gene>
<dbReference type="InterPro" id="IPR045450">
    <property type="entry name" value="VMAP_C"/>
</dbReference>
<dbReference type="PANTHER" id="PTHR46082:SF6">
    <property type="entry name" value="AAA+ ATPASE DOMAIN-CONTAINING PROTEIN-RELATED"/>
    <property type="match status" value="1"/>
</dbReference>
<proteinExistence type="predicted"/>
<dbReference type="SUPFAM" id="SSF53167">
    <property type="entry name" value="Purine and uridine phosphorylases"/>
    <property type="match status" value="1"/>
</dbReference>
<feature type="domain" description="vWA-MoxR associated protein C-terminal" evidence="3">
    <location>
        <begin position="444"/>
        <end position="681"/>
    </location>
</feature>
<dbReference type="Pfam" id="PF19916">
    <property type="entry name" value="VMAP-M0"/>
    <property type="match status" value="1"/>
</dbReference>
<comment type="caution">
    <text evidence="4">The sequence shown here is derived from an EMBL/GenBank/DDBJ whole genome shotgun (WGS) entry which is preliminary data.</text>
</comment>